<dbReference type="Pfam" id="PF26398">
    <property type="entry name" value="Cap2_linker"/>
    <property type="match status" value="1"/>
</dbReference>
<keyword evidence="4" id="KW-1185">Reference proteome</keyword>
<keyword evidence="3" id="KW-0808">Transferase</keyword>
<dbReference type="InterPro" id="IPR000594">
    <property type="entry name" value="ThiF_NAD_FAD-bd"/>
</dbReference>
<feature type="domain" description="THIF-type NAD/FAD binding fold" evidence="1">
    <location>
        <begin position="382"/>
        <end position="485"/>
    </location>
</feature>
<evidence type="ECO:0000259" key="2">
    <source>
        <dbReference type="Pfam" id="PF26398"/>
    </source>
</evidence>
<dbReference type="GO" id="GO:0016779">
    <property type="term" value="F:nucleotidyltransferase activity"/>
    <property type="evidence" value="ECO:0007669"/>
    <property type="project" value="UniProtKB-KW"/>
</dbReference>
<dbReference type="Proteomes" id="UP001221411">
    <property type="component" value="Unassembled WGS sequence"/>
</dbReference>
<name>A0ABT5EUE8_9BACT</name>
<dbReference type="InterPro" id="IPR058964">
    <property type="entry name" value="Cap2_linker"/>
</dbReference>
<evidence type="ECO:0000313" key="3">
    <source>
        <dbReference type="EMBL" id="MDC0744813.1"/>
    </source>
</evidence>
<keyword evidence="3" id="KW-0548">Nucleotidyltransferase</keyword>
<sequence length="621" mass="68776">MSTPSEELKAGRRALDGVRGIELLRDVTWDPGSKRFFLRIRIEIEPVRANAQVPARTDWYVWVDPAYPFGSIKVYPAKRGGIDRTFPHQSRNDARRGAPFRSGDLCLASPLRSSVGARLSPVEPLEPHRRLTWHVRRARTWLEAATRGALLPTGDHYELPAFPGASSSAERPTLVFAEGADDIASFRDVGVAYGLAALAELESSAERRVVVMEWADREGLIFARPRWGRVILEAPKKLLAAWILLPAAPVLPPWQAPATWGELRRAVASHGASLDRLLQPVVTRLRKEGPFLLLVGFPIPARVGEPARELHWQPIEVPSLMPTQTRSRRGKARSFHHGFRDNALGRWQYARQGPLADKRRLAWRSSENWHSDRIGARGRLALEVRSARIVIIGVGALGSHVADLLVRMGVRDLLLIDGDTLAVGNLSRHRLGIDALGEPKASALAEALNLASPHACVRADDRGLPWDEREARKLLEGRDIVLDLTGEDAVLAALGARLMDATRLFVSISIGLSGRRLYFYSARAVAFPFDDFRARLRPWLDDSMGRSTDQDFVWEGAGCWHPLSPTRCDDVSLLGAVATKLLEGAATSRKCFPRLQVFERGDDEMGGFGGLTRVDAPEPRS</sequence>
<proteinExistence type="predicted"/>
<accession>A0ABT5EUE8</accession>
<dbReference type="InterPro" id="IPR045886">
    <property type="entry name" value="ThiF/MoeB/HesA"/>
</dbReference>
<organism evidence="3 4">
    <name type="scientific">Polyangium mundeleinium</name>
    <dbReference type="NCBI Taxonomy" id="2995306"/>
    <lineage>
        <taxon>Bacteria</taxon>
        <taxon>Pseudomonadati</taxon>
        <taxon>Myxococcota</taxon>
        <taxon>Polyangia</taxon>
        <taxon>Polyangiales</taxon>
        <taxon>Polyangiaceae</taxon>
        <taxon>Polyangium</taxon>
    </lineage>
</organism>
<protein>
    <submittedName>
        <fullName evidence="3">ThiF family adenylyltransferase</fullName>
    </submittedName>
</protein>
<dbReference type="SUPFAM" id="SSF69572">
    <property type="entry name" value="Activating enzymes of the ubiquitin-like proteins"/>
    <property type="match status" value="1"/>
</dbReference>
<dbReference type="RefSeq" id="WP_271921734.1">
    <property type="nucleotide sequence ID" value="NZ_JAQNDO010000001.1"/>
</dbReference>
<dbReference type="PANTHER" id="PTHR43267:SF1">
    <property type="entry name" value="TRNA THREONYLCARBAMOYLADENOSINE DEHYDRATASE"/>
    <property type="match status" value="1"/>
</dbReference>
<dbReference type="EMBL" id="JAQNDO010000001">
    <property type="protein sequence ID" value="MDC0744813.1"/>
    <property type="molecule type" value="Genomic_DNA"/>
</dbReference>
<dbReference type="InterPro" id="IPR035985">
    <property type="entry name" value="Ubiquitin-activating_enz"/>
</dbReference>
<comment type="caution">
    <text evidence="3">The sequence shown here is derived from an EMBL/GenBank/DDBJ whole genome shotgun (WGS) entry which is preliminary data.</text>
</comment>
<dbReference type="PANTHER" id="PTHR43267">
    <property type="entry name" value="TRNA THREONYLCARBAMOYLADENOSINE DEHYDRATASE"/>
    <property type="match status" value="1"/>
</dbReference>
<evidence type="ECO:0000313" key="4">
    <source>
        <dbReference type="Proteomes" id="UP001221411"/>
    </source>
</evidence>
<gene>
    <name evidence="3" type="ORF">POL67_26005</name>
</gene>
<dbReference type="Gene3D" id="3.40.50.720">
    <property type="entry name" value="NAD(P)-binding Rossmann-like Domain"/>
    <property type="match status" value="1"/>
</dbReference>
<dbReference type="CDD" id="cd01483">
    <property type="entry name" value="E1_enzyme_family"/>
    <property type="match status" value="1"/>
</dbReference>
<dbReference type="Pfam" id="PF00899">
    <property type="entry name" value="ThiF"/>
    <property type="match status" value="1"/>
</dbReference>
<feature type="domain" description="Cap2 central linker" evidence="2">
    <location>
        <begin position="148"/>
        <end position="369"/>
    </location>
</feature>
<evidence type="ECO:0000259" key="1">
    <source>
        <dbReference type="Pfam" id="PF00899"/>
    </source>
</evidence>
<reference evidence="3 4" key="1">
    <citation type="submission" date="2022-11" db="EMBL/GenBank/DDBJ databases">
        <title>Minimal conservation of predation-associated metabolite biosynthetic gene clusters underscores biosynthetic potential of Myxococcota including descriptions for ten novel species: Archangium lansinium sp. nov., Myxococcus landrumus sp. nov., Nannocystis bai.</title>
        <authorList>
            <person name="Ahearne A."/>
            <person name="Stevens C."/>
            <person name="Dowd S."/>
        </authorList>
    </citation>
    <scope>NUCLEOTIDE SEQUENCE [LARGE SCALE GENOMIC DNA]</scope>
    <source>
        <strain evidence="3 4">RJM3</strain>
    </source>
</reference>